<dbReference type="KEGG" id="gba:J421_2736"/>
<dbReference type="Gene3D" id="1.10.390.10">
    <property type="entry name" value="Neutral Protease Domain 2"/>
    <property type="match status" value="1"/>
</dbReference>
<protein>
    <recommendedName>
        <fullName evidence="2">Peptidase M1 membrane alanine aminopeptidase domain-containing protein</fullName>
    </recommendedName>
</protein>
<feature type="transmembrane region" description="Helical" evidence="1">
    <location>
        <begin position="146"/>
        <end position="169"/>
    </location>
</feature>
<feature type="transmembrane region" description="Helical" evidence="1">
    <location>
        <begin position="462"/>
        <end position="485"/>
    </location>
</feature>
<keyword evidence="1" id="KW-1133">Transmembrane helix</keyword>
<keyword evidence="4" id="KW-1185">Reference proteome</keyword>
<feature type="transmembrane region" description="Helical" evidence="1">
    <location>
        <begin position="176"/>
        <end position="195"/>
    </location>
</feature>
<dbReference type="EMBL" id="CP007128">
    <property type="protein sequence ID" value="AHG90273.1"/>
    <property type="molecule type" value="Genomic_DNA"/>
</dbReference>
<keyword evidence="1" id="KW-0812">Transmembrane</keyword>
<reference evidence="3 4" key="1">
    <citation type="journal article" date="2014" name="Genome Announc.">
        <title>Genome Sequence and Methylome of Soil Bacterium Gemmatirosa kalamazoonensis KBS708T, a Member of the Rarely Cultivated Gemmatimonadetes Phylum.</title>
        <authorList>
            <person name="Debruyn J.M."/>
            <person name="Radosevich M."/>
            <person name="Wommack K.E."/>
            <person name="Polson S.W."/>
            <person name="Hauser L.J."/>
            <person name="Fawaz M.N."/>
            <person name="Korlach J."/>
            <person name="Tsai Y.C."/>
        </authorList>
    </citation>
    <scope>NUCLEOTIDE SEQUENCE [LARGE SCALE GENOMIC DNA]</scope>
    <source>
        <strain evidence="3 4">KBS708</strain>
    </source>
</reference>
<evidence type="ECO:0000259" key="2">
    <source>
        <dbReference type="Pfam" id="PF01433"/>
    </source>
</evidence>
<dbReference type="AlphaFoldDB" id="W0RLH5"/>
<dbReference type="Pfam" id="PF01433">
    <property type="entry name" value="Peptidase_M1"/>
    <property type="match status" value="1"/>
</dbReference>
<name>W0RLH5_9BACT</name>
<feature type="transmembrane region" description="Helical" evidence="1">
    <location>
        <begin position="428"/>
        <end position="450"/>
    </location>
</feature>
<dbReference type="RefSeq" id="WP_025411745.1">
    <property type="nucleotide sequence ID" value="NZ_CP007128.1"/>
</dbReference>
<gene>
    <name evidence="3" type="ORF">J421_2736</name>
</gene>
<organism evidence="3 4">
    <name type="scientific">Gemmatirosa kalamazoonensis</name>
    <dbReference type="NCBI Taxonomy" id="861299"/>
    <lineage>
        <taxon>Bacteria</taxon>
        <taxon>Pseudomonadati</taxon>
        <taxon>Gemmatimonadota</taxon>
        <taxon>Gemmatimonadia</taxon>
        <taxon>Gemmatimonadales</taxon>
        <taxon>Gemmatimonadaceae</taxon>
        <taxon>Gemmatirosa</taxon>
    </lineage>
</organism>
<dbReference type="Proteomes" id="UP000019151">
    <property type="component" value="Chromosome"/>
</dbReference>
<keyword evidence="1" id="KW-0472">Membrane</keyword>
<dbReference type="eggNOG" id="COG0308">
    <property type="taxonomic scope" value="Bacteria"/>
</dbReference>
<feature type="domain" description="Peptidase M1 membrane alanine aminopeptidase" evidence="2">
    <location>
        <begin position="565"/>
        <end position="702"/>
    </location>
</feature>
<feature type="transmembrane region" description="Helical" evidence="1">
    <location>
        <begin position="20"/>
        <end position="39"/>
    </location>
</feature>
<accession>W0RLH5</accession>
<dbReference type="GO" id="GO:0008237">
    <property type="term" value="F:metallopeptidase activity"/>
    <property type="evidence" value="ECO:0007669"/>
    <property type="project" value="InterPro"/>
</dbReference>
<evidence type="ECO:0000256" key="1">
    <source>
        <dbReference type="SAM" id="Phobius"/>
    </source>
</evidence>
<feature type="transmembrane region" description="Helical" evidence="1">
    <location>
        <begin position="497"/>
        <end position="519"/>
    </location>
</feature>
<feature type="transmembrane region" description="Helical" evidence="1">
    <location>
        <begin position="59"/>
        <end position="80"/>
    </location>
</feature>
<feature type="transmembrane region" description="Helical" evidence="1">
    <location>
        <begin position="374"/>
        <end position="397"/>
    </location>
</feature>
<dbReference type="GO" id="GO:0008270">
    <property type="term" value="F:zinc ion binding"/>
    <property type="evidence" value="ECO:0007669"/>
    <property type="project" value="InterPro"/>
</dbReference>
<sequence>MLRQILFFEIRYQLRRPATWLYFAILFLLAFGFLSSDAVEIGGGRGKVLKNAPWVLANTTIILTAIGQVITSALVGTSILRDFQTRTHELLFTTRISRVGYLAGRFGGAFVAMLVVYLAIPLGALVGSVMPWIDHDKMLPIHLANYLHPFLLLGLTNVLFISAAFFAAGALTRNQFVVYTMGIFLLVAWSVTGQLTRDLRNDWIGALLDPFGIQPFTLATRYWTVADKNTLLVPLSGFVLWNRLAWLAVSGGLVALTLGAFRFRAQPASLGLRWRHPKLAVAGVPGGLGGDDRPGITIGSRAAHAAAERLATAWAGVSGAASRGRQLLAVTRLAFASMTRQVSFLAIATVGAVNVIMSAWFANRMDQVTVYPRTYLIADAVVGGFGLFFVILLTTFVGELVWRERQLGADQIQDALPVSPALHLVGRAAGLVGAMAVLQAVLILAGIAVQTVKGYHEYELSVYLRTVFLIEFPFVLQYALLAFVVHTVVNNKAVGHVLLLAWWVSLITLDTLGFEHLLYQFGVRILEFPRYATFAQSFPNTIPFSEGIGFITEADKDDAGRDLPFMVTAHEVAHQWWGHQVMPAGVQGETMLVESMAEYSALMTTEKEYGRHAMEKYLRAELDWYLRGRGTEDKRELPLALVEGQGYIRYGKGGLTLYALRDYIGEDAMNRALSSYVRKVAFQEAPFTTTKDLLAEFRAVTPDSLQYLVKDLFETITLWDLKTDTATAVRRADGKWVVTLGVAAKKVRADTAGAERPIPMGDYVTVGVFGPKKAKDDALGEPLYLGKHRITAATSRIEVVVDRPPERAGIDPYHLLIDRNHKDNVRDVERH</sequence>
<feature type="transmembrane region" description="Helical" evidence="1">
    <location>
        <begin position="101"/>
        <end position="126"/>
    </location>
</feature>
<proteinExistence type="predicted"/>
<evidence type="ECO:0000313" key="4">
    <source>
        <dbReference type="Proteomes" id="UP000019151"/>
    </source>
</evidence>
<dbReference type="OrthoDB" id="100605at2"/>
<dbReference type="PATRIC" id="fig|861299.3.peg.2787"/>
<feature type="transmembrane region" description="Helical" evidence="1">
    <location>
        <begin position="342"/>
        <end position="362"/>
    </location>
</feature>
<dbReference type="HOGENOM" id="CLU_007999_0_0_0"/>
<dbReference type="STRING" id="861299.J421_2736"/>
<dbReference type="SUPFAM" id="SSF55486">
    <property type="entry name" value="Metalloproteases ('zincins'), catalytic domain"/>
    <property type="match status" value="1"/>
</dbReference>
<dbReference type="InterPro" id="IPR014782">
    <property type="entry name" value="Peptidase_M1_dom"/>
</dbReference>
<dbReference type="InterPro" id="IPR027268">
    <property type="entry name" value="Peptidase_M4/M1_CTD_sf"/>
</dbReference>
<dbReference type="InParanoid" id="W0RLH5"/>
<feature type="transmembrane region" description="Helical" evidence="1">
    <location>
        <begin position="244"/>
        <end position="263"/>
    </location>
</feature>
<evidence type="ECO:0000313" key="3">
    <source>
        <dbReference type="EMBL" id="AHG90273.1"/>
    </source>
</evidence>